<proteinExistence type="predicted"/>
<dbReference type="RefSeq" id="WP_086595994.1">
    <property type="nucleotide sequence ID" value="NZ_MTSE01000014.1"/>
</dbReference>
<comment type="caution">
    <text evidence="2">The sequence shown here is derived from an EMBL/GenBank/DDBJ whole genome shotgun (WGS) entry which is preliminary data.</text>
</comment>
<gene>
    <name evidence="2" type="ORF">BXP70_20540</name>
</gene>
<evidence type="ECO:0008006" key="4">
    <source>
        <dbReference type="Google" id="ProtNLM"/>
    </source>
</evidence>
<reference evidence="2 3" key="1">
    <citation type="submission" date="2017-01" db="EMBL/GenBank/DDBJ databases">
        <title>A new Hymenobacter.</title>
        <authorList>
            <person name="Liang Y."/>
            <person name="Feng F."/>
        </authorList>
    </citation>
    <scope>NUCLEOTIDE SEQUENCE [LARGE SCALE GENOMIC DNA]</scope>
    <source>
        <strain evidence="2">MIMBbqt21</strain>
    </source>
</reference>
<evidence type="ECO:0000313" key="3">
    <source>
        <dbReference type="Proteomes" id="UP000194873"/>
    </source>
</evidence>
<feature type="transmembrane region" description="Helical" evidence="1">
    <location>
        <begin position="20"/>
        <end position="39"/>
    </location>
</feature>
<dbReference type="Proteomes" id="UP000194873">
    <property type="component" value="Unassembled WGS sequence"/>
</dbReference>
<keyword evidence="1" id="KW-0812">Transmembrane</keyword>
<dbReference type="AlphaFoldDB" id="A0A243W8Q9"/>
<feature type="transmembrane region" description="Helical" evidence="1">
    <location>
        <begin position="51"/>
        <end position="68"/>
    </location>
</feature>
<feature type="transmembrane region" description="Helical" evidence="1">
    <location>
        <begin position="108"/>
        <end position="129"/>
    </location>
</feature>
<name>A0A243W8Q9_9BACT</name>
<accession>A0A243W8Q9</accession>
<keyword evidence="3" id="KW-1185">Reference proteome</keyword>
<protein>
    <recommendedName>
        <fullName evidence="4">DUF2306 domain-containing protein</fullName>
    </recommendedName>
</protein>
<feature type="transmembrane region" description="Helical" evidence="1">
    <location>
        <begin position="135"/>
        <end position="155"/>
    </location>
</feature>
<sequence>MAADDETYRMPKLVYSHWGLLHLIAATASLLLGTIVLALSKGGKRHKRLGYSYVGSMAVMLATSFTIYRQFHGFGIFHVAALLSSVTLSAGMVPMLRKKPVHSWRQWHYSFMYLSVLELYVALVAEVLVRRPGMSFWEVASLSSTTVMLPGALLFTRFRKRWQAPSPRARLATKSAINAAA</sequence>
<feature type="transmembrane region" description="Helical" evidence="1">
    <location>
        <begin position="74"/>
        <end position="96"/>
    </location>
</feature>
<evidence type="ECO:0000313" key="2">
    <source>
        <dbReference type="EMBL" id="OUJ71750.1"/>
    </source>
</evidence>
<dbReference type="OrthoDB" id="6385003at2"/>
<keyword evidence="1" id="KW-0472">Membrane</keyword>
<keyword evidence="1" id="KW-1133">Transmembrane helix</keyword>
<dbReference type="EMBL" id="MTSE01000014">
    <property type="protein sequence ID" value="OUJ71750.1"/>
    <property type="molecule type" value="Genomic_DNA"/>
</dbReference>
<organism evidence="2 3">
    <name type="scientific">Hymenobacter crusticola</name>
    <dbReference type="NCBI Taxonomy" id="1770526"/>
    <lineage>
        <taxon>Bacteria</taxon>
        <taxon>Pseudomonadati</taxon>
        <taxon>Bacteroidota</taxon>
        <taxon>Cytophagia</taxon>
        <taxon>Cytophagales</taxon>
        <taxon>Hymenobacteraceae</taxon>
        <taxon>Hymenobacter</taxon>
    </lineage>
</organism>
<evidence type="ECO:0000256" key="1">
    <source>
        <dbReference type="SAM" id="Phobius"/>
    </source>
</evidence>